<dbReference type="Proteomes" id="UP000593562">
    <property type="component" value="Unassembled WGS sequence"/>
</dbReference>
<evidence type="ECO:0000313" key="5">
    <source>
        <dbReference type="EMBL" id="KAF5738850.1"/>
    </source>
</evidence>
<comment type="caution">
    <text evidence="5">The sequence shown here is derived from an EMBL/GenBank/DDBJ whole genome shotgun (WGS) entry which is preliminary data.</text>
</comment>
<feature type="region of interest" description="Disordered" evidence="3">
    <location>
        <begin position="24"/>
        <end position="43"/>
    </location>
</feature>
<evidence type="ECO:0000256" key="3">
    <source>
        <dbReference type="SAM" id="MobiDB-lite"/>
    </source>
</evidence>
<dbReference type="PANTHER" id="PTHR31174:SF31">
    <property type="entry name" value="LATE EMBRYOGENESIS ABUNDANT PROTEIN 3"/>
    <property type="match status" value="1"/>
</dbReference>
<dbReference type="InterPro" id="IPR042971">
    <property type="entry name" value="LEA_SMP"/>
</dbReference>
<feature type="domain" description="SMP" evidence="4">
    <location>
        <begin position="13"/>
        <end position="70"/>
    </location>
</feature>
<sequence length="89" mass="9618">MTSPASALDHDAITIGEALEASALSAGDKPVDQSDEEAIQEAEMRATRSGEVKLGVVAHTAQVAATRNTRSMCYEDCMTKLSMCFRLYY</sequence>
<evidence type="ECO:0000313" key="6">
    <source>
        <dbReference type="Proteomes" id="UP000593562"/>
    </source>
</evidence>
<reference evidence="5 6" key="1">
    <citation type="journal article" date="2020" name="Nat. Commun.">
        <title>Genome of Tripterygium wilfordii and identification of cytochrome P450 involved in triptolide biosynthesis.</title>
        <authorList>
            <person name="Tu L."/>
            <person name="Su P."/>
            <person name="Zhang Z."/>
            <person name="Gao L."/>
            <person name="Wang J."/>
            <person name="Hu T."/>
            <person name="Zhou J."/>
            <person name="Zhang Y."/>
            <person name="Zhao Y."/>
            <person name="Liu Y."/>
            <person name="Song Y."/>
            <person name="Tong Y."/>
            <person name="Lu Y."/>
            <person name="Yang J."/>
            <person name="Xu C."/>
            <person name="Jia M."/>
            <person name="Peters R.J."/>
            <person name="Huang L."/>
            <person name="Gao W."/>
        </authorList>
    </citation>
    <scope>NUCLEOTIDE SEQUENCE [LARGE SCALE GENOMIC DNA]</scope>
    <source>
        <strain evidence="6">cv. XIE 37</strain>
        <tissue evidence="5">Leaf</tissue>
    </source>
</reference>
<dbReference type="AlphaFoldDB" id="A0A7J7CXQ6"/>
<organism evidence="5 6">
    <name type="scientific">Tripterygium wilfordii</name>
    <name type="common">Thunder God vine</name>
    <dbReference type="NCBI Taxonomy" id="458696"/>
    <lineage>
        <taxon>Eukaryota</taxon>
        <taxon>Viridiplantae</taxon>
        <taxon>Streptophyta</taxon>
        <taxon>Embryophyta</taxon>
        <taxon>Tracheophyta</taxon>
        <taxon>Spermatophyta</taxon>
        <taxon>Magnoliopsida</taxon>
        <taxon>eudicotyledons</taxon>
        <taxon>Gunneridae</taxon>
        <taxon>Pentapetalae</taxon>
        <taxon>rosids</taxon>
        <taxon>fabids</taxon>
        <taxon>Celastrales</taxon>
        <taxon>Celastraceae</taxon>
        <taxon>Tripterygium</taxon>
    </lineage>
</organism>
<evidence type="ECO:0000259" key="4">
    <source>
        <dbReference type="Pfam" id="PF04927"/>
    </source>
</evidence>
<protein>
    <submittedName>
        <fullName evidence="5">Late embryogenesis abundant protein D-34-like</fullName>
    </submittedName>
</protein>
<dbReference type="EMBL" id="JAAARO010000012">
    <property type="protein sequence ID" value="KAF5738850.1"/>
    <property type="molecule type" value="Genomic_DNA"/>
</dbReference>
<dbReference type="PANTHER" id="PTHR31174">
    <property type="entry name" value="SEED MATURATION FAMILY PROTEIN"/>
    <property type="match status" value="1"/>
</dbReference>
<proteinExistence type="inferred from homology"/>
<gene>
    <name evidence="5" type="ORF">HS088_TW12G00043</name>
</gene>
<keyword evidence="6" id="KW-1185">Reference proteome</keyword>
<name>A0A7J7CXQ6_TRIWF</name>
<dbReference type="InterPro" id="IPR007011">
    <property type="entry name" value="LEA_SMP_dom"/>
</dbReference>
<keyword evidence="2" id="KW-0677">Repeat</keyword>
<evidence type="ECO:0000256" key="1">
    <source>
        <dbReference type="ARBA" id="ARBA00010733"/>
    </source>
</evidence>
<dbReference type="InParanoid" id="A0A7J7CXQ6"/>
<dbReference type="Pfam" id="PF04927">
    <property type="entry name" value="SMP"/>
    <property type="match status" value="1"/>
</dbReference>
<comment type="similarity">
    <text evidence="1">Belongs to the LEA type SMP family.</text>
</comment>
<evidence type="ECO:0000256" key="2">
    <source>
        <dbReference type="ARBA" id="ARBA00022737"/>
    </source>
</evidence>
<accession>A0A7J7CXQ6</accession>